<accession>A0ABD1UXI5</accession>
<sequence>MEYTRIRFINFSIAPTGYGAVVKYEGFSTEYRMFESPRQLEVNFKNKIVGRQRSTMKENRRMSGPIVYKLVTAFRIYLSGEPRGEGRHFSELVGTKLRHLSYQKKKKNGIHKILGLDTQMDGD</sequence>
<keyword evidence="2" id="KW-1185">Reference proteome</keyword>
<gene>
    <name evidence="1" type="ORF">Fot_22242</name>
</gene>
<comment type="caution">
    <text evidence="1">The sequence shown here is derived from an EMBL/GenBank/DDBJ whole genome shotgun (WGS) entry which is preliminary data.</text>
</comment>
<evidence type="ECO:0000313" key="2">
    <source>
        <dbReference type="Proteomes" id="UP001604277"/>
    </source>
</evidence>
<evidence type="ECO:0000313" key="1">
    <source>
        <dbReference type="EMBL" id="KAL2529641.1"/>
    </source>
</evidence>
<organism evidence="1 2">
    <name type="scientific">Forsythia ovata</name>
    <dbReference type="NCBI Taxonomy" id="205694"/>
    <lineage>
        <taxon>Eukaryota</taxon>
        <taxon>Viridiplantae</taxon>
        <taxon>Streptophyta</taxon>
        <taxon>Embryophyta</taxon>
        <taxon>Tracheophyta</taxon>
        <taxon>Spermatophyta</taxon>
        <taxon>Magnoliopsida</taxon>
        <taxon>eudicotyledons</taxon>
        <taxon>Gunneridae</taxon>
        <taxon>Pentapetalae</taxon>
        <taxon>asterids</taxon>
        <taxon>lamiids</taxon>
        <taxon>Lamiales</taxon>
        <taxon>Oleaceae</taxon>
        <taxon>Forsythieae</taxon>
        <taxon>Forsythia</taxon>
    </lineage>
</organism>
<name>A0ABD1UXI5_9LAMI</name>
<protein>
    <submittedName>
        <fullName evidence="1">Uncharacterized protein</fullName>
    </submittedName>
</protein>
<dbReference type="Proteomes" id="UP001604277">
    <property type="component" value="Unassembled WGS sequence"/>
</dbReference>
<proteinExistence type="predicted"/>
<dbReference type="AlphaFoldDB" id="A0ABD1UXI5"/>
<reference evidence="2" key="1">
    <citation type="submission" date="2024-07" db="EMBL/GenBank/DDBJ databases">
        <title>Two chromosome-level genome assemblies of Korean endemic species Abeliophyllum distichum and Forsythia ovata (Oleaceae).</title>
        <authorList>
            <person name="Jang H."/>
        </authorList>
    </citation>
    <scope>NUCLEOTIDE SEQUENCE [LARGE SCALE GENOMIC DNA]</scope>
</reference>
<dbReference type="EMBL" id="JBFOLJ010000006">
    <property type="protein sequence ID" value="KAL2529641.1"/>
    <property type="molecule type" value="Genomic_DNA"/>
</dbReference>